<keyword evidence="11" id="KW-1185">Reference proteome</keyword>
<dbReference type="SMART" id="SM00360">
    <property type="entry name" value="RRM"/>
    <property type="match status" value="1"/>
</dbReference>
<proteinExistence type="predicted"/>
<dbReference type="GO" id="GO:0008270">
    <property type="term" value="F:zinc ion binding"/>
    <property type="evidence" value="ECO:0007669"/>
    <property type="project" value="UniProtKB-KW"/>
</dbReference>
<evidence type="ECO:0000259" key="9">
    <source>
        <dbReference type="PROSITE" id="PS50865"/>
    </source>
</evidence>
<feature type="domain" description="MYND-type" evidence="9">
    <location>
        <begin position="248"/>
        <end position="283"/>
    </location>
</feature>
<dbReference type="InterPro" id="IPR000504">
    <property type="entry name" value="RRM_dom"/>
</dbReference>
<organism evidence="10 11">
    <name type="scientific">Eufriesea mexicana</name>
    <dbReference type="NCBI Taxonomy" id="516756"/>
    <lineage>
        <taxon>Eukaryota</taxon>
        <taxon>Metazoa</taxon>
        <taxon>Ecdysozoa</taxon>
        <taxon>Arthropoda</taxon>
        <taxon>Hexapoda</taxon>
        <taxon>Insecta</taxon>
        <taxon>Pterygota</taxon>
        <taxon>Neoptera</taxon>
        <taxon>Endopterygota</taxon>
        <taxon>Hymenoptera</taxon>
        <taxon>Apocrita</taxon>
        <taxon>Aculeata</taxon>
        <taxon>Apoidea</taxon>
        <taxon>Anthophila</taxon>
        <taxon>Apidae</taxon>
        <taxon>Eufriesea</taxon>
    </lineage>
</organism>
<evidence type="ECO:0000256" key="1">
    <source>
        <dbReference type="ARBA" id="ARBA00022723"/>
    </source>
</evidence>
<name>A0A310SJ93_9HYME</name>
<evidence type="ECO:0000313" key="10">
    <source>
        <dbReference type="EMBL" id="OAD62691.1"/>
    </source>
</evidence>
<dbReference type="SUPFAM" id="SSF144232">
    <property type="entry name" value="HIT/MYND zinc finger-like"/>
    <property type="match status" value="1"/>
</dbReference>
<keyword evidence="3" id="KW-0862">Zinc</keyword>
<evidence type="ECO:0000259" key="8">
    <source>
        <dbReference type="PROSITE" id="PS50304"/>
    </source>
</evidence>
<dbReference type="SUPFAM" id="SSF54928">
    <property type="entry name" value="RNA-binding domain, RBD"/>
    <property type="match status" value="1"/>
</dbReference>
<keyword evidence="4 6" id="KW-0694">RNA-binding</keyword>
<dbReference type="AlphaFoldDB" id="A0A310SJ93"/>
<dbReference type="Pfam" id="PF01753">
    <property type="entry name" value="zf-MYND"/>
    <property type="match status" value="1"/>
</dbReference>
<dbReference type="Gene3D" id="3.30.70.330">
    <property type="match status" value="1"/>
</dbReference>
<dbReference type="Pfam" id="PF00567">
    <property type="entry name" value="TUDOR"/>
    <property type="match status" value="3"/>
</dbReference>
<feature type="domain" description="RRM" evidence="7">
    <location>
        <begin position="20"/>
        <end position="90"/>
    </location>
</feature>
<dbReference type="PROSITE" id="PS50102">
    <property type="entry name" value="RRM"/>
    <property type="match status" value="1"/>
</dbReference>
<sequence length="1154" mass="131766">MACYDANEMTENKSSNSNEFKLYVSNLPEELNEHGLLQIFNHYGQVKGYFYRSNANWAYITYDTYLKAENARKDLDDVPPLHLKVSYAKKRDSNKGQSTKVSTFKDVTKCDNHDTIVNTLTDKQLIQTRGRGNPLDVFKKMKPNPGLPRYTYTADNDLLYPYPSDPYTYNPYENLEPYASTNALWTRGQLTITQDGKRHVSFGRGYTFYEIPDANPEVHNYINNVYEKRTLGLYEYGEDQLQNTDGICKTCLKRAKYSCERCNTLYCSRDCQVTDWPQHKVECKDMPGLVTVMCSMPESKTNKSFTRNVPDIQIPLRRPKKLIQDIMSSNEVLDSPTKNKNMNHIFSLKGLAKKETSNKDTQNPEEINSQENVKNHKKFNINVEQIENDISFSNQTFLSETKFTDVMIIVKENREFWVQKVKDLDDIAQLMNKLQLEAAKAQKVEPIIGNIYALQYENVWHRAIPVCLNPMKVHYIDYGNDDIIQINDFREIDKYKYIPKFCAKIRLSQQAYEKYKNIKYEDVISVKMISIDSNKVINVEVQNEDNISMPETIQTNGKPIQNIPSNLKIDNKSPISSETSIKDEAVSSSDKRSIVNDISNGEIGVLEIHAEIKNNTYSVTLQPNSKVSDYKILLTTLPKICAQVAECSNHRPDVGDFVCGRELDGGWHRGYILSLKPSLKMAVIDTARVAPINKTVTCPEIFCNICAFGAVCEVTSSNIKFNEGDQYEFKVLSRSHTNEQNKIIEISQQKNKIHATVKPWNPMPEQKGLELASLKTGSEVYITSYQNHTRLFVRSSDTAEVEYYNYILQNVAKCAQTSSFLKEPPVIGEMVIAQYTDKNYYRAIVTQVQDDKITVSYIDFGNIEVTDIKKLKILSDNLKQLRCCITKVILKDVPKDVPMTEEVSIYLSMLVGCDTPLLCTFDGSPCEDGVYLKLHNGESVNKVISDLLVPTSKEIAEKSKTCYMVNDLNTVDLGNVGDTIDAIVLHVIDNGRTYAMCPIDYDLITHVYDIMSKQMTEYCEANNYYIPRDNELCLAFYKEGWYRAVCVQYNYKSTISAVFFVDYGNTEFVEHKNIRLMPKDFMSPHAVASICNIINVAPINSSGQYSPEIEKRLSELVVSDIHVKIKIVGNDSEMYNVELPLIRAQLIEEGLIST</sequence>
<dbReference type="InterPro" id="IPR002893">
    <property type="entry name" value="Znf_MYND"/>
</dbReference>
<dbReference type="PANTHER" id="PTHR22948:SF76">
    <property type="entry name" value="FI20010P1-RELATED"/>
    <property type="match status" value="1"/>
</dbReference>
<dbReference type="InterPro" id="IPR002999">
    <property type="entry name" value="Tudor"/>
</dbReference>
<gene>
    <name evidence="10" type="ORF">WN48_06890</name>
</gene>
<dbReference type="Gene3D" id="2.30.30.140">
    <property type="match status" value="3"/>
</dbReference>
<dbReference type="Pfam" id="PF00076">
    <property type="entry name" value="RRM_1"/>
    <property type="match status" value="1"/>
</dbReference>
<dbReference type="PROSITE" id="PS50865">
    <property type="entry name" value="ZF_MYND_2"/>
    <property type="match status" value="1"/>
</dbReference>
<dbReference type="SMART" id="SM00333">
    <property type="entry name" value="TUDOR"/>
    <property type="match status" value="3"/>
</dbReference>
<dbReference type="EMBL" id="KQ759821">
    <property type="protein sequence ID" value="OAD62691.1"/>
    <property type="molecule type" value="Genomic_DNA"/>
</dbReference>
<protein>
    <submittedName>
        <fullName evidence="10">Tudor domain-containing protein 1</fullName>
    </submittedName>
</protein>
<dbReference type="CDD" id="cd20379">
    <property type="entry name" value="Tudor_dTUD-like"/>
    <property type="match status" value="1"/>
</dbReference>
<evidence type="ECO:0000256" key="4">
    <source>
        <dbReference type="ARBA" id="ARBA00022884"/>
    </source>
</evidence>
<dbReference type="InterPro" id="IPR035979">
    <property type="entry name" value="RBD_domain_sf"/>
</dbReference>
<dbReference type="InterPro" id="IPR050621">
    <property type="entry name" value="Tudor_domain_containing"/>
</dbReference>
<dbReference type="PROSITE" id="PS50304">
    <property type="entry name" value="TUDOR"/>
    <property type="match status" value="2"/>
</dbReference>
<dbReference type="OrthoDB" id="10023235at2759"/>
<evidence type="ECO:0000256" key="3">
    <source>
        <dbReference type="ARBA" id="ARBA00022833"/>
    </source>
</evidence>
<dbReference type="GO" id="GO:0003723">
    <property type="term" value="F:RNA binding"/>
    <property type="evidence" value="ECO:0007669"/>
    <property type="project" value="UniProtKB-UniRule"/>
</dbReference>
<dbReference type="PANTHER" id="PTHR22948">
    <property type="entry name" value="TUDOR DOMAIN CONTAINING PROTEIN"/>
    <property type="match status" value="1"/>
</dbReference>
<evidence type="ECO:0000256" key="2">
    <source>
        <dbReference type="ARBA" id="ARBA00022771"/>
    </source>
</evidence>
<accession>A0A310SJ93</accession>
<dbReference type="Gene3D" id="6.10.140.2220">
    <property type="match status" value="1"/>
</dbReference>
<dbReference type="CDD" id="cd20444">
    <property type="entry name" value="Tudor_vreteno-like_rpt1"/>
    <property type="match status" value="1"/>
</dbReference>
<evidence type="ECO:0000256" key="6">
    <source>
        <dbReference type="PROSITE-ProRule" id="PRU00176"/>
    </source>
</evidence>
<feature type="domain" description="Tudor" evidence="8">
    <location>
        <begin position="1026"/>
        <end position="1084"/>
    </location>
</feature>
<evidence type="ECO:0000256" key="5">
    <source>
        <dbReference type="PROSITE-ProRule" id="PRU00134"/>
    </source>
</evidence>
<keyword evidence="2 5" id="KW-0863">Zinc-finger</keyword>
<feature type="domain" description="Tudor" evidence="8">
    <location>
        <begin position="824"/>
        <end position="881"/>
    </location>
</feature>
<dbReference type="SUPFAM" id="SSF63748">
    <property type="entry name" value="Tudor/PWWP/MBT"/>
    <property type="match status" value="3"/>
</dbReference>
<dbReference type="InterPro" id="IPR012677">
    <property type="entry name" value="Nucleotide-bd_a/b_plait_sf"/>
</dbReference>
<evidence type="ECO:0000313" key="11">
    <source>
        <dbReference type="Proteomes" id="UP000250275"/>
    </source>
</evidence>
<dbReference type="Proteomes" id="UP000250275">
    <property type="component" value="Unassembled WGS sequence"/>
</dbReference>
<reference evidence="10 11" key="1">
    <citation type="submission" date="2015-07" db="EMBL/GenBank/DDBJ databases">
        <title>The genome of Eufriesea mexicana.</title>
        <authorList>
            <person name="Pan H."/>
            <person name="Kapheim K."/>
        </authorList>
    </citation>
    <scope>NUCLEOTIDE SEQUENCE [LARGE SCALE GENOMIC DNA]</scope>
    <source>
        <strain evidence="10">0111107269</strain>
        <tissue evidence="10">Whole body</tissue>
    </source>
</reference>
<keyword evidence="1" id="KW-0479">Metal-binding</keyword>
<evidence type="ECO:0000259" key="7">
    <source>
        <dbReference type="PROSITE" id="PS50102"/>
    </source>
</evidence>